<keyword evidence="2" id="KW-0808">Transferase</keyword>
<evidence type="ECO:0000256" key="2">
    <source>
        <dbReference type="ARBA" id="ARBA00022679"/>
    </source>
</evidence>
<proteinExistence type="predicted"/>
<dbReference type="Proteomes" id="UP000465601">
    <property type="component" value="Unassembled WGS sequence"/>
</dbReference>
<dbReference type="RefSeq" id="WP_151864651.1">
    <property type="nucleotide sequence ID" value="NZ_WBZB01000006.1"/>
</dbReference>
<evidence type="ECO:0000313" key="8">
    <source>
        <dbReference type="EMBL" id="KAB3532839.1"/>
    </source>
</evidence>
<dbReference type="GO" id="GO:0016740">
    <property type="term" value="F:transferase activity"/>
    <property type="evidence" value="ECO:0007669"/>
    <property type="project" value="UniProtKB-KW"/>
</dbReference>
<dbReference type="GO" id="GO:0009252">
    <property type="term" value="P:peptidoglycan biosynthetic process"/>
    <property type="evidence" value="ECO:0007669"/>
    <property type="project" value="UniProtKB-UniPathway"/>
</dbReference>
<dbReference type="AlphaFoldDB" id="A0A833HR34"/>
<evidence type="ECO:0000256" key="3">
    <source>
        <dbReference type="ARBA" id="ARBA00022960"/>
    </source>
</evidence>
<feature type="signal peptide" evidence="6">
    <location>
        <begin position="1"/>
        <end position="19"/>
    </location>
</feature>
<keyword evidence="3" id="KW-0133">Cell shape</keyword>
<evidence type="ECO:0000256" key="4">
    <source>
        <dbReference type="ARBA" id="ARBA00022984"/>
    </source>
</evidence>
<dbReference type="Pfam" id="PF03734">
    <property type="entry name" value="YkuD"/>
    <property type="match status" value="1"/>
</dbReference>
<evidence type="ECO:0000256" key="5">
    <source>
        <dbReference type="ARBA" id="ARBA00023316"/>
    </source>
</evidence>
<dbReference type="GO" id="GO:0008360">
    <property type="term" value="P:regulation of cell shape"/>
    <property type="evidence" value="ECO:0007669"/>
    <property type="project" value="UniProtKB-KW"/>
</dbReference>
<name>A0A833HR34_9FIRM</name>
<dbReference type="SUPFAM" id="SSF141523">
    <property type="entry name" value="L,D-transpeptidase catalytic domain-like"/>
    <property type="match status" value="1"/>
</dbReference>
<protein>
    <submittedName>
        <fullName evidence="8">Murein L,D-transpeptidase</fullName>
    </submittedName>
</protein>
<organism evidence="8 9">
    <name type="scientific">Alkaliphilus serpentinus</name>
    <dbReference type="NCBI Taxonomy" id="1482731"/>
    <lineage>
        <taxon>Bacteria</taxon>
        <taxon>Bacillati</taxon>
        <taxon>Bacillota</taxon>
        <taxon>Clostridia</taxon>
        <taxon>Peptostreptococcales</taxon>
        <taxon>Natronincolaceae</taxon>
        <taxon>Alkaliphilus</taxon>
    </lineage>
</organism>
<gene>
    <name evidence="8" type="ORF">F8153_01880</name>
</gene>
<keyword evidence="6" id="KW-0732">Signal</keyword>
<dbReference type="InterPro" id="IPR005490">
    <property type="entry name" value="LD_TPept_cat_dom"/>
</dbReference>
<dbReference type="Gene3D" id="2.40.440.10">
    <property type="entry name" value="L,D-transpeptidase catalytic domain-like"/>
    <property type="match status" value="1"/>
</dbReference>
<evidence type="ECO:0000259" key="7">
    <source>
        <dbReference type="Pfam" id="PF03734"/>
    </source>
</evidence>
<comment type="pathway">
    <text evidence="1">Cell wall biogenesis; peptidoglycan biosynthesis.</text>
</comment>
<reference evidence="8 9" key="1">
    <citation type="submission" date="2019-10" db="EMBL/GenBank/DDBJ databases">
        <title>Alkaliphilus serpentinus sp. nov. and Alkaliphilus pronyensis sp. nov., two novel anaerobic alkaliphilic species isolated from the serpentinized-hosted hydrothermal field of the Prony Bay (New Caledonia).</title>
        <authorList>
            <person name="Postec A."/>
        </authorList>
    </citation>
    <scope>NUCLEOTIDE SEQUENCE [LARGE SCALE GENOMIC DNA]</scope>
    <source>
        <strain evidence="8 9">LacT</strain>
    </source>
</reference>
<dbReference type="UniPathway" id="UPA00219"/>
<feature type="domain" description="L,D-TPase catalytic" evidence="7">
    <location>
        <begin position="314"/>
        <end position="447"/>
    </location>
</feature>
<dbReference type="EMBL" id="WBZB01000006">
    <property type="protein sequence ID" value="KAB3532839.1"/>
    <property type="molecule type" value="Genomic_DNA"/>
</dbReference>
<keyword evidence="5" id="KW-0961">Cell wall biogenesis/degradation</keyword>
<keyword evidence="4" id="KW-0573">Peptidoglycan synthesis</keyword>
<feature type="chain" id="PRO_5032556547" evidence="6">
    <location>
        <begin position="20"/>
        <end position="456"/>
    </location>
</feature>
<sequence length="456" mass="51969">MYKKISLIIMALILITAMACSPRERPNPQGEQPNEDLPKDRLAKSKKEAVEENINGYNLEDDLRISDIIKEPEEHRVLLISEKEKMQVLERVKPKKINTVLEEYKSDLPNEITEVVQYTQYEISFDYFLITAENGAKILEKPKPNSTLVAQGEELEKVSLLQRVEGEEINGSKIWYRVAFKNGNGIKEGYISSTDGTPRSFRFDKMQNAINELKQQLAEGELHFISNYKNENGAPPSKGDAAVDEHGYRVYHSAPAYQEADENSDFRYIPDGMLVRILNETGDYYHIYSPTFDGNYYVPKRYIDPEKKLDKLKDVIVVDRSQQNQAAFEVVDNGLNLISYTLSTTGIKGDFSFVTTLGSYKAIVKRDRFEYLKSGTQEIAGYAPFAIRFTGGAYIHGVPVKYEEKDGEKVDPGVIEYLHTIGTFPRSSMCVRNYTSHAEFLYNWMDVEGGAFIIIE</sequence>
<dbReference type="OrthoDB" id="92744at2"/>
<evidence type="ECO:0000256" key="1">
    <source>
        <dbReference type="ARBA" id="ARBA00004752"/>
    </source>
</evidence>
<evidence type="ECO:0000256" key="6">
    <source>
        <dbReference type="SAM" id="SignalP"/>
    </source>
</evidence>
<keyword evidence="9" id="KW-1185">Reference proteome</keyword>
<dbReference type="CDD" id="cd16913">
    <property type="entry name" value="YkuD_like"/>
    <property type="match status" value="1"/>
</dbReference>
<comment type="caution">
    <text evidence="8">The sequence shown here is derived from an EMBL/GenBank/DDBJ whole genome shotgun (WGS) entry which is preliminary data.</text>
</comment>
<dbReference type="PROSITE" id="PS51257">
    <property type="entry name" value="PROKAR_LIPOPROTEIN"/>
    <property type="match status" value="1"/>
</dbReference>
<dbReference type="InterPro" id="IPR038063">
    <property type="entry name" value="Transpep_catalytic_dom"/>
</dbReference>
<accession>A0A833HR34</accession>
<evidence type="ECO:0000313" key="9">
    <source>
        <dbReference type="Proteomes" id="UP000465601"/>
    </source>
</evidence>
<dbReference type="GO" id="GO:0071555">
    <property type="term" value="P:cell wall organization"/>
    <property type="evidence" value="ECO:0007669"/>
    <property type="project" value="UniProtKB-KW"/>
</dbReference>